<dbReference type="PANTHER" id="PTHR24373">
    <property type="entry name" value="SLIT RELATED LEUCINE-RICH REPEAT NEURONAL PROTEIN"/>
    <property type="match status" value="1"/>
</dbReference>
<evidence type="ECO:0000313" key="6">
    <source>
        <dbReference type="EMBL" id="OAD56150.1"/>
    </source>
</evidence>
<evidence type="ECO:0000256" key="2">
    <source>
        <dbReference type="ARBA" id="ARBA00022729"/>
    </source>
</evidence>
<keyword evidence="2 4" id="KW-0732">Signal</keyword>
<evidence type="ECO:0000259" key="5">
    <source>
        <dbReference type="PROSITE" id="PS50053"/>
    </source>
</evidence>
<feature type="chain" id="PRO_5016458903" evidence="4">
    <location>
        <begin position="20"/>
        <end position="398"/>
    </location>
</feature>
<feature type="signal peptide" evidence="4">
    <location>
        <begin position="1"/>
        <end position="19"/>
    </location>
</feature>
<dbReference type="SUPFAM" id="SSF54236">
    <property type="entry name" value="Ubiquitin-like"/>
    <property type="match status" value="1"/>
</dbReference>
<evidence type="ECO:0000256" key="1">
    <source>
        <dbReference type="ARBA" id="ARBA00022614"/>
    </source>
</evidence>
<dbReference type="CDD" id="cd17039">
    <property type="entry name" value="Ubl_ubiquitin_like"/>
    <property type="match status" value="1"/>
</dbReference>
<proteinExistence type="predicted"/>
<dbReference type="InterPro" id="IPR000626">
    <property type="entry name" value="Ubiquitin-like_dom"/>
</dbReference>
<dbReference type="PROSITE" id="PS50053">
    <property type="entry name" value="UBIQUITIN_2"/>
    <property type="match status" value="1"/>
</dbReference>
<dbReference type="InterPro" id="IPR032675">
    <property type="entry name" value="LRR_dom_sf"/>
</dbReference>
<dbReference type="Gene3D" id="3.10.20.90">
    <property type="entry name" value="Phosphatidylinositol 3-kinase Catalytic Subunit, Chain A, domain 1"/>
    <property type="match status" value="1"/>
</dbReference>
<dbReference type="InterPro" id="IPR001611">
    <property type="entry name" value="Leu-rich_rpt"/>
</dbReference>
<dbReference type="SMART" id="SM00369">
    <property type="entry name" value="LRR_TYP"/>
    <property type="match status" value="2"/>
</dbReference>
<protein>
    <submittedName>
        <fullName evidence="6">Leucine-rich repeat transmembrane neuronal protein 1</fullName>
    </submittedName>
</protein>
<dbReference type="Proteomes" id="UP000250275">
    <property type="component" value="Unassembled WGS sequence"/>
</dbReference>
<gene>
    <name evidence="6" type="ORF">WN48_03912</name>
</gene>
<feature type="domain" description="Ubiquitin-like" evidence="5">
    <location>
        <begin position="321"/>
        <end position="398"/>
    </location>
</feature>
<dbReference type="Gene3D" id="3.80.10.10">
    <property type="entry name" value="Ribonuclease Inhibitor"/>
    <property type="match status" value="1"/>
</dbReference>
<sequence>MKYLLTVFFIFDLFANIVARPISCQTIINKRDNRVSFYCTGLTNLVKLEKAWANSTSIEISDSNIPNIPGHSFARFGATLVTLDLHGSGIQTIDFLAFVGLTKLENLLLWGNKLIYVYKDWFIYMSNLKTLDLSFNSIQVMDYALFEVLPNLRNFYFDYNEIRYIDFSMFANLRNLKNVKFEKNPWNWGFRARLTWQLENQHVKYGEDWEDWAWMNHVIKECVENGYGEIPNDVILDCVVEKLLNYTYEIFTTGIVYENLECSKRARQLVRCMRPKNATGNTDNETARRILEYYTAVLPTMSRSHSRFTMSWNACKCHPIVTIHRLEGTRLKIPISHFETVGYLKQRVFNLLDEENKNWKPERMRLWLRGFYMEDNRMISDYKLSPKDQIMLLLDDRY</sequence>
<keyword evidence="6" id="KW-0472">Membrane</keyword>
<dbReference type="PANTHER" id="PTHR24373:SF275">
    <property type="entry name" value="TIR DOMAIN-CONTAINING PROTEIN"/>
    <property type="match status" value="1"/>
</dbReference>
<evidence type="ECO:0000313" key="7">
    <source>
        <dbReference type="Proteomes" id="UP000250275"/>
    </source>
</evidence>
<dbReference type="EMBL" id="KQ762190">
    <property type="protein sequence ID" value="OAD56150.1"/>
    <property type="molecule type" value="Genomic_DNA"/>
</dbReference>
<evidence type="ECO:0000256" key="4">
    <source>
        <dbReference type="SAM" id="SignalP"/>
    </source>
</evidence>
<dbReference type="InterPro" id="IPR029071">
    <property type="entry name" value="Ubiquitin-like_domsf"/>
</dbReference>
<reference evidence="6 7" key="1">
    <citation type="submission" date="2015-07" db="EMBL/GenBank/DDBJ databases">
        <title>The genome of Eufriesea mexicana.</title>
        <authorList>
            <person name="Pan H."/>
            <person name="Kapheim K."/>
        </authorList>
    </citation>
    <scope>NUCLEOTIDE SEQUENCE [LARGE SCALE GENOMIC DNA]</scope>
    <source>
        <strain evidence="6">0111107269</strain>
        <tissue evidence="6">Whole body</tissue>
    </source>
</reference>
<dbReference type="Pfam" id="PF13855">
    <property type="entry name" value="LRR_8"/>
    <property type="match status" value="1"/>
</dbReference>
<dbReference type="SUPFAM" id="SSF52058">
    <property type="entry name" value="L domain-like"/>
    <property type="match status" value="1"/>
</dbReference>
<accession>A0A310SAJ3</accession>
<dbReference type="InterPro" id="IPR050328">
    <property type="entry name" value="Dev_Immune_Receptor"/>
</dbReference>
<evidence type="ECO:0000256" key="3">
    <source>
        <dbReference type="ARBA" id="ARBA00022737"/>
    </source>
</evidence>
<keyword evidence="7" id="KW-1185">Reference proteome</keyword>
<dbReference type="AlphaFoldDB" id="A0A310SAJ3"/>
<dbReference type="OrthoDB" id="676979at2759"/>
<organism evidence="6 7">
    <name type="scientific">Eufriesea mexicana</name>
    <dbReference type="NCBI Taxonomy" id="516756"/>
    <lineage>
        <taxon>Eukaryota</taxon>
        <taxon>Metazoa</taxon>
        <taxon>Ecdysozoa</taxon>
        <taxon>Arthropoda</taxon>
        <taxon>Hexapoda</taxon>
        <taxon>Insecta</taxon>
        <taxon>Pterygota</taxon>
        <taxon>Neoptera</taxon>
        <taxon>Endopterygota</taxon>
        <taxon>Hymenoptera</taxon>
        <taxon>Apocrita</taxon>
        <taxon>Aculeata</taxon>
        <taxon>Apoidea</taxon>
        <taxon>Anthophila</taxon>
        <taxon>Apidae</taxon>
        <taxon>Eufriesea</taxon>
    </lineage>
</organism>
<keyword evidence="6" id="KW-0812">Transmembrane</keyword>
<keyword evidence="1" id="KW-0433">Leucine-rich repeat</keyword>
<dbReference type="InterPro" id="IPR003591">
    <property type="entry name" value="Leu-rich_rpt_typical-subtyp"/>
</dbReference>
<keyword evidence="3" id="KW-0677">Repeat</keyword>
<name>A0A310SAJ3_9HYME</name>